<feature type="domain" description="Gamma-butyrobetaine hydroxylase-like N-terminal" evidence="3">
    <location>
        <begin position="11"/>
        <end position="94"/>
    </location>
</feature>
<dbReference type="PANTHER" id="PTHR35303:SF5">
    <property type="entry name" value="OS02G0197800 PROTEIN"/>
    <property type="match status" value="1"/>
</dbReference>
<dbReference type="InterPro" id="IPR038492">
    <property type="entry name" value="GBBH-like_N_sf"/>
</dbReference>
<dbReference type="GO" id="GO:0046872">
    <property type="term" value="F:metal ion binding"/>
    <property type="evidence" value="ECO:0007669"/>
    <property type="project" value="UniProtKB-KW"/>
</dbReference>
<keyword evidence="5" id="KW-1185">Reference proteome</keyword>
<accession>A0A917DA56</accession>
<sequence>MVQAAAAPQEIRVSKDRRTLTVRLADGATDMFSAEMLRVLSPSAEVQGHSPEQRVTVGGKKDVGIANIVPIGHYAIRIVFDDGHDTGLFTWTYLAELGRNGEALFAAYLDELKAKGLRREG</sequence>
<dbReference type="Gene3D" id="3.30.2020.30">
    <property type="match status" value="1"/>
</dbReference>
<dbReference type="InterPro" id="IPR010376">
    <property type="entry name" value="GBBH-like_N"/>
</dbReference>
<reference evidence="4" key="2">
    <citation type="submission" date="2020-09" db="EMBL/GenBank/DDBJ databases">
        <authorList>
            <person name="Sun Q."/>
            <person name="Zhou Y."/>
        </authorList>
    </citation>
    <scope>NUCLEOTIDE SEQUENCE</scope>
    <source>
        <strain evidence="4">CGMCC 1.15493</strain>
    </source>
</reference>
<dbReference type="AlphaFoldDB" id="A0A917DA56"/>
<keyword evidence="2" id="KW-0408">Iron</keyword>
<evidence type="ECO:0000313" key="5">
    <source>
        <dbReference type="Proteomes" id="UP000613160"/>
    </source>
</evidence>
<reference evidence="4" key="1">
    <citation type="journal article" date="2014" name="Int. J. Syst. Evol. Microbiol.">
        <title>Complete genome sequence of Corynebacterium casei LMG S-19264T (=DSM 44701T), isolated from a smear-ripened cheese.</title>
        <authorList>
            <consortium name="US DOE Joint Genome Institute (JGI-PGF)"/>
            <person name="Walter F."/>
            <person name="Albersmeier A."/>
            <person name="Kalinowski J."/>
            <person name="Ruckert C."/>
        </authorList>
    </citation>
    <scope>NUCLEOTIDE SEQUENCE</scope>
    <source>
        <strain evidence="4">CGMCC 1.15493</strain>
    </source>
</reference>
<evidence type="ECO:0000313" key="4">
    <source>
        <dbReference type="EMBL" id="GGD16640.1"/>
    </source>
</evidence>
<comment type="caution">
    <text evidence="4">The sequence shown here is derived from an EMBL/GenBank/DDBJ whole genome shotgun (WGS) entry which is preliminary data.</text>
</comment>
<gene>
    <name evidence="4" type="ORF">GCM10011335_19300</name>
</gene>
<dbReference type="PANTHER" id="PTHR35303">
    <property type="entry name" value="OS02G0197800 PROTEIN"/>
    <property type="match status" value="1"/>
</dbReference>
<evidence type="ECO:0000256" key="2">
    <source>
        <dbReference type="ARBA" id="ARBA00023004"/>
    </source>
</evidence>
<dbReference type="EMBL" id="BMJJ01000004">
    <property type="protein sequence ID" value="GGD16640.1"/>
    <property type="molecule type" value="Genomic_DNA"/>
</dbReference>
<evidence type="ECO:0000259" key="3">
    <source>
        <dbReference type="Pfam" id="PF06155"/>
    </source>
</evidence>
<evidence type="ECO:0000256" key="1">
    <source>
        <dbReference type="ARBA" id="ARBA00022723"/>
    </source>
</evidence>
<keyword evidence="1" id="KW-0479">Metal-binding</keyword>
<dbReference type="Pfam" id="PF06155">
    <property type="entry name" value="GBBH-like_N"/>
    <property type="match status" value="1"/>
</dbReference>
<organism evidence="4 5">
    <name type="scientific">Aureimonas glaciei</name>
    <dbReference type="NCBI Taxonomy" id="1776957"/>
    <lineage>
        <taxon>Bacteria</taxon>
        <taxon>Pseudomonadati</taxon>
        <taxon>Pseudomonadota</taxon>
        <taxon>Alphaproteobacteria</taxon>
        <taxon>Hyphomicrobiales</taxon>
        <taxon>Aurantimonadaceae</taxon>
        <taxon>Aureimonas</taxon>
    </lineage>
</organism>
<proteinExistence type="predicted"/>
<protein>
    <recommendedName>
        <fullName evidence="3">Gamma-butyrobetaine hydroxylase-like N-terminal domain-containing protein</fullName>
    </recommendedName>
</protein>
<name>A0A917DA56_9HYPH</name>
<dbReference type="Proteomes" id="UP000613160">
    <property type="component" value="Unassembled WGS sequence"/>
</dbReference>
<dbReference type="RefSeq" id="WP_188850399.1">
    <property type="nucleotide sequence ID" value="NZ_BMJJ01000004.1"/>
</dbReference>